<dbReference type="OrthoDB" id="1882605at2759"/>
<dbReference type="EMBL" id="NKXS01000027">
    <property type="protein sequence ID" value="PIN26956.1"/>
    <property type="molecule type" value="Genomic_DNA"/>
</dbReference>
<dbReference type="AlphaFoldDB" id="A0A2G9IB23"/>
<evidence type="ECO:0000256" key="3">
    <source>
        <dbReference type="ARBA" id="ARBA00022670"/>
    </source>
</evidence>
<evidence type="ECO:0000313" key="9">
    <source>
        <dbReference type="EMBL" id="PIN26956.1"/>
    </source>
</evidence>
<comment type="catalytic activity">
    <reaction evidence="6">
        <text>Hydrolysis of proteins to small peptides in the presence of ATP and magnesium. alpha-casein is the usual test substrate. In the absence of ATP, only oligopeptides shorter than five residues are hydrolyzed (such as succinyl-Leu-Tyr-|-NHMec, and Leu-Tyr-Leu-|-Tyr-Trp, in which cleavage of the -Tyr-|-Leu- and -Tyr-|-Trp bonds also occurs).</text>
        <dbReference type="EC" id="3.4.21.92"/>
    </reaction>
</comment>
<organism evidence="9 10">
    <name type="scientific">Handroanthus impetiginosus</name>
    <dbReference type="NCBI Taxonomy" id="429701"/>
    <lineage>
        <taxon>Eukaryota</taxon>
        <taxon>Viridiplantae</taxon>
        <taxon>Streptophyta</taxon>
        <taxon>Embryophyta</taxon>
        <taxon>Tracheophyta</taxon>
        <taxon>Spermatophyta</taxon>
        <taxon>Magnoliopsida</taxon>
        <taxon>eudicotyledons</taxon>
        <taxon>Gunneridae</taxon>
        <taxon>Pentapetalae</taxon>
        <taxon>asterids</taxon>
        <taxon>lamiids</taxon>
        <taxon>Lamiales</taxon>
        <taxon>Bignoniaceae</taxon>
        <taxon>Crescentiina</taxon>
        <taxon>Tabebuia alliance</taxon>
        <taxon>Handroanthus</taxon>
    </lineage>
</organism>
<keyword evidence="10" id="KW-1185">Reference proteome</keyword>
<gene>
    <name evidence="9" type="ORF">CDL12_00278</name>
</gene>
<evidence type="ECO:0000256" key="8">
    <source>
        <dbReference type="SAM" id="Phobius"/>
    </source>
</evidence>
<feature type="active site" evidence="6">
    <location>
        <position position="70"/>
    </location>
</feature>
<proteinExistence type="inferred from homology"/>
<dbReference type="Gene3D" id="3.90.226.10">
    <property type="entry name" value="2-enoyl-CoA Hydratase, Chain A, domain 1"/>
    <property type="match status" value="1"/>
</dbReference>
<evidence type="ECO:0000256" key="1">
    <source>
        <dbReference type="ARBA" id="ARBA00007039"/>
    </source>
</evidence>
<name>A0A2G9IB23_9LAMI</name>
<protein>
    <recommendedName>
        <fullName evidence="7">ATP-dependent Clp protease proteolytic subunit</fullName>
    </recommendedName>
</protein>
<evidence type="ECO:0000256" key="4">
    <source>
        <dbReference type="ARBA" id="ARBA00022801"/>
    </source>
</evidence>
<dbReference type="InterPro" id="IPR029045">
    <property type="entry name" value="ClpP/crotonase-like_dom_sf"/>
</dbReference>
<dbReference type="PANTHER" id="PTHR10381">
    <property type="entry name" value="ATP-DEPENDENT CLP PROTEASE PROTEOLYTIC SUBUNIT"/>
    <property type="match status" value="1"/>
</dbReference>
<evidence type="ECO:0000256" key="2">
    <source>
        <dbReference type="ARBA" id="ARBA00022640"/>
    </source>
</evidence>
<dbReference type="InterPro" id="IPR023562">
    <property type="entry name" value="ClpP/TepA"/>
</dbReference>
<accession>A0A2G9IB23</accession>
<comment type="caution">
    <text evidence="9">The sequence shown here is derived from an EMBL/GenBank/DDBJ whole genome shotgun (WGS) entry which is preliminary data.</text>
</comment>
<dbReference type="Pfam" id="PF00574">
    <property type="entry name" value="CLP_protease"/>
    <property type="match status" value="1"/>
</dbReference>
<keyword evidence="8" id="KW-0812">Transmembrane</keyword>
<keyword evidence="8" id="KW-0472">Membrane</keyword>
<dbReference type="InterPro" id="IPR001907">
    <property type="entry name" value="ClpP"/>
</dbReference>
<dbReference type="GO" id="GO:0009532">
    <property type="term" value="C:plastid stroma"/>
    <property type="evidence" value="ECO:0007669"/>
    <property type="project" value="UniProtKB-ARBA"/>
</dbReference>
<keyword evidence="5" id="KW-0720">Serine protease</keyword>
<evidence type="ECO:0000256" key="6">
    <source>
        <dbReference type="PROSITE-ProRule" id="PRU10085"/>
    </source>
</evidence>
<evidence type="ECO:0000313" key="10">
    <source>
        <dbReference type="Proteomes" id="UP000231279"/>
    </source>
</evidence>
<dbReference type="STRING" id="429701.A0A2G9IB23"/>
<evidence type="ECO:0000256" key="7">
    <source>
        <dbReference type="RuleBase" id="RU003567"/>
    </source>
</evidence>
<reference evidence="10" key="1">
    <citation type="journal article" date="2018" name="Gigascience">
        <title>Genome assembly of the Pink Ipe (Handroanthus impetiginosus, Bignoniaceae), a highly valued, ecologically keystone Neotropical timber forest tree.</title>
        <authorList>
            <person name="Silva-Junior O.B."/>
            <person name="Grattapaglia D."/>
            <person name="Novaes E."/>
            <person name="Collevatti R.G."/>
        </authorList>
    </citation>
    <scope>NUCLEOTIDE SEQUENCE [LARGE SCALE GENOMIC DNA]</scope>
    <source>
        <strain evidence="10">cv. UFG-1</strain>
    </source>
</reference>
<dbReference type="GO" id="GO:0004176">
    <property type="term" value="F:ATP-dependent peptidase activity"/>
    <property type="evidence" value="ECO:0007669"/>
    <property type="project" value="InterPro"/>
</dbReference>
<dbReference type="SUPFAM" id="SSF52096">
    <property type="entry name" value="ClpP/crotonase"/>
    <property type="match status" value="1"/>
</dbReference>
<dbReference type="Proteomes" id="UP000231279">
    <property type="component" value="Unassembled WGS sequence"/>
</dbReference>
<dbReference type="PRINTS" id="PR00127">
    <property type="entry name" value="CLPPROTEASEP"/>
</dbReference>
<keyword evidence="2" id="KW-0934">Plastid</keyword>
<comment type="similarity">
    <text evidence="1 7">Belongs to the peptidase S14 family.</text>
</comment>
<feature type="transmembrane region" description="Helical" evidence="8">
    <location>
        <begin position="60"/>
        <end position="82"/>
    </location>
</feature>
<dbReference type="GO" id="GO:0006515">
    <property type="term" value="P:protein quality control for misfolded or incompletely synthesized proteins"/>
    <property type="evidence" value="ECO:0007669"/>
    <property type="project" value="TreeGrafter"/>
</dbReference>
<sequence>MPVGVPKVAFRIPGDEEATWVDLYIEDERMEFFLFIHCPGGEVIPGITLYDAMQWVEPDVHTICVGTAASMGSLILVGGAFTKRLAFPHAWRQ</sequence>
<dbReference type="GO" id="GO:0051117">
    <property type="term" value="F:ATPase binding"/>
    <property type="evidence" value="ECO:0007669"/>
    <property type="project" value="TreeGrafter"/>
</dbReference>
<dbReference type="PROSITE" id="PS00381">
    <property type="entry name" value="CLP_PROTEASE_SER"/>
    <property type="match status" value="1"/>
</dbReference>
<keyword evidence="3" id="KW-0645">Protease</keyword>
<evidence type="ECO:0000256" key="5">
    <source>
        <dbReference type="ARBA" id="ARBA00022825"/>
    </source>
</evidence>
<dbReference type="GO" id="GO:0009368">
    <property type="term" value="C:endopeptidase Clp complex"/>
    <property type="evidence" value="ECO:0007669"/>
    <property type="project" value="TreeGrafter"/>
</dbReference>
<dbReference type="InterPro" id="IPR018215">
    <property type="entry name" value="ClpP_Ser_AS"/>
</dbReference>
<keyword evidence="4 9" id="KW-0378">Hydrolase</keyword>
<keyword evidence="8" id="KW-1133">Transmembrane helix</keyword>
<dbReference type="PANTHER" id="PTHR10381:SF15">
    <property type="entry name" value="CHLOROPLASTIC ATP-DEPENDENT CLP PROTEASE PROTEOLYTIC SUBUNIT 1"/>
    <property type="match status" value="1"/>
</dbReference>
<dbReference type="GO" id="GO:0004252">
    <property type="term" value="F:serine-type endopeptidase activity"/>
    <property type="evidence" value="ECO:0007669"/>
    <property type="project" value="InterPro"/>
</dbReference>